<organism evidence="1 2">
    <name type="scientific">Streptosporangium album</name>
    <dbReference type="NCBI Taxonomy" id="47479"/>
    <lineage>
        <taxon>Bacteria</taxon>
        <taxon>Bacillati</taxon>
        <taxon>Actinomycetota</taxon>
        <taxon>Actinomycetes</taxon>
        <taxon>Streptosporangiales</taxon>
        <taxon>Streptosporangiaceae</taxon>
        <taxon>Streptosporangium</taxon>
    </lineage>
</organism>
<dbReference type="Proteomes" id="UP000534286">
    <property type="component" value="Unassembled WGS sequence"/>
</dbReference>
<name>A0A7W7WDB3_9ACTN</name>
<reference evidence="1 2" key="1">
    <citation type="submission" date="2020-08" db="EMBL/GenBank/DDBJ databases">
        <title>Sequencing the genomes of 1000 actinobacteria strains.</title>
        <authorList>
            <person name="Klenk H.-P."/>
        </authorList>
    </citation>
    <scope>NUCLEOTIDE SEQUENCE [LARGE SCALE GENOMIC DNA]</scope>
    <source>
        <strain evidence="1 2">DSM 43023</strain>
    </source>
</reference>
<protein>
    <submittedName>
        <fullName evidence="1">Uncharacterized protein</fullName>
    </submittedName>
</protein>
<comment type="caution">
    <text evidence="1">The sequence shown here is derived from an EMBL/GenBank/DDBJ whole genome shotgun (WGS) entry which is preliminary data.</text>
</comment>
<proteinExistence type="predicted"/>
<dbReference type="EMBL" id="JACHJU010000004">
    <property type="protein sequence ID" value="MBB4942946.1"/>
    <property type="molecule type" value="Genomic_DNA"/>
</dbReference>
<evidence type="ECO:0000313" key="1">
    <source>
        <dbReference type="EMBL" id="MBB4942946.1"/>
    </source>
</evidence>
<keyword evidence="2" id="KW-1185">Reference proteome</keyword>
<accession>A0A7W7WDB3</accession>
<evidence type="ECO:0000313" key="2">
    <source>
        <dbReference type="Proteomes" id="UP000534286"/>
    </source>
</evidence>
<gene>
    <name evidence="1" type="ORF">FHR32_007346</name>
</gene>
<dbReference type="AlphaFoldDB" id="A0A7W7WDB3"/>
<sequence length="54" mass="6314">MAAFDHAVAPAYRWPIDDLAGLAHEAEFVEVGRMLREPREGERFRRGHLLLRRQ</sequence>